<dbReference type="CDD" id="cd00590">
    <property type="entry name" value="RRM_SF"/>
    <property type="match status" value="1"/>
</dbReference>
<evidence type="ECO:0000313" key="2">
    <source>
        <dbReference type="Proteomes" id="UP000580250"/>
    </source>
</evidence>
<dbReference type="AlphaFoldDB" id="A0A6V7TM85"/>
<dbReference type="SUPFAM" id="SSF54928">
    <property type="entry name" value="RNA-binding domain, RBD"/>
    <property type="match status" value="1"/>
</dbReference>
<organism evidence="1 2">
    <name type="scientific">Meloidogyne enterolobii</name>
    <name type="common">Root-knot nematode worm</name>
    <name type="synonym">Meloidogyne mayaguensis</name>
    <dbReference type="NCBI Taxonomy" id="390850"/>
    <lineage>
        <taxon>Eukaryota</taxon>
        <taxon>Metazoa</taxon>
        <taxon>Ecdysozoa</taxon>
        <taxon>Nematoda</taxon>
        <taxon>Chromadorea</taxon>
        <taxon>Rhabditida</taxon>
        <taxon>Tylenchina</taxon>
        <taxon>Tylenchomorpha</taxon>
        <taxon>Tylenchoidea</taxon>
        <taxon>Meloidogynidae</taxon>
        <taxon>Meloidogyninae</taxon>
        <taxon>Meloidogyne</taxon>
    </lineage>
</organism>
<dbReference type="EMBL" id="CAJEWN010000006">
    <property type="protein sequence ID" value="CAD2127621.1"/>
    <property type="molecule type" value="Genomic_DNA"/>
</dbReference>
<name>A0A6V7TM85_MELEN</name>
<comment type="caution">
    <text evidence="1">The sequence shown here is derived from an EMBL/GenBank/DDBJ whole genome shotgun (WGS) entry which is preliminary data.</text>
</comment>
<proteinExistence type="predicted"/>
<gene>
    <name evidence="1" type="ORF">MENT_LOCUS1970</name>
</gene>
<sequence length="113" mass="12749">MKCYPPNFNKYQIASLFSHFRPLNVQYMEGGETLVQFANKFHAVQVIEQYNGRKYEDEGFILQVRAAAKDDPTQKIGAVKTKLASLLLMVTTSKAVGVDENTSVTSEENKEGW</sequence>
<dbReference type="GO" id="GO:0003676">
    <property type="term" value="F:nucleic acid binding"/>
    <property type="evidence" value="ECO:0007669"/>
    <property type="project" value="InterPro"/>
</dbReference>
<protein>
    <submittedName>
        <fullName evidence="1">Uncharacterized protein</fullName>
    </submittedName>
</protein>
<dbReference type="InterPro" id="IPR035979">
    <property type="entry name" value="RBD_domain_sf"/>
</dbReference>
<accession>A0A6V7TM85</accession>
<dbReference type="Proteomes" id="UP000580250">
    <property type="component" value="Unassembled WGS sequence"/>
</dbReference>
<evidence type="ECO:0000313" key="1">
    <source>
        <dbReference type="EMBL" id="CAD2127621.1"/>
    </source>
</evidence>
<reference evidence="1 2" key="1">
    <citation type="submission" date="2020-08" db="EMBL/GenBank/DDBJ databases">
        <authorList>
            <person name="Koutsovoulos G."/>
            <person name="Danchin GJ E."/>
        </authorList>
    </citation>
    <scope>NUCLEOTIDE SEQUENCE [LARGE SCALE GENOMIC DNA]</scope>
</reference>